<dbReference type="InterPro" id="IPR023415">
    <property type="entry name" value="LDLR_class-A_CS"/>
</dbReference>
<dbReference type="Pfam" id="PF07645">
    <property type="entry name" value="EGF_CA"/>
    <property type="match status" value="2"/>
</dbReference>
<dbReference type="FunFam" id="2.120.10.30:FF:000241">
    <property type="entry name" value="Low-density lipoprotein receptor-related protein 6"/>
    <property type="match status" value="4"/>
</dbReference>
<comment type="subcellular location">
    <subcellularLocation>
        <location evidence="1">Cell membrane</location>
        <topology evidence="1">Single-pass type I membrane protein</topology>
    </subcellularLocation>
</comment>
<keyword evidence="11 15" id="KW-1015">Disulfide bond</keyword>
<evidence type="ECO:0000256" key="6">
    <source>
        <dbReference type="ARBA" id="ARBA00022729"/>
    </source>
</evidence>
<dbReference type="Proteomes" id="UP001152798">
    <property type="component" value="Chromosome 2"/>
</dbReference>
<dbReference type="Pfam" id="PF00058">
    <property type="entry name" value="Ldl_recept_b"/>
    <property type="match status" value="6"/>
</dbReference>
<evidence type="ECO:0000256" key="8">
    <source>
        <dbReference type="ARBA" id="ARBA00022837"/>
    </source>
</evidence>
<feature type="disulfide bond" evidence="15">
    <location>
        <begin position="2519"/>
        <end position="2534"/>
    </location>
</feature>
<feature type="disulfide bond" evidence="15">
    <location>
        <begin position="3191"/>
        <end position="3209"/>
    </location>
</feature>
<feature type="disulfide bond" evidence="15">
    <location>
        <begin position="2339"/>
        <end position="2357"/>
    </location>
</feature>
<feature type="disulfide bond" evidence="15">
    <location>
        <begin position="2667"/>
        <end position="2685"/>
    </location>
</feature>
<dbReference type="PANTHER" id="PTHR22722">
    <property type="entry name" value="LOW-DENSITY LIPOPROTEIN RECEPTOR-RELATED PROTEIN 2-RELATED"/>
    <property type="match status" value="1"/>
</dbReference>
<dbReference type="InterPro" id="IPR036055">
    <property type="entry name" value="LDL_receptor-like_sf"/>
</dbReference>
<dbReference type="PANTHER" id="PTHR22722:SF5">
    <property type="entry name" value="LOW-DENSITY LIPOPROTEIN RECEPTOR-RELATED PROTEIN 1B"/>
    <property type="match status" value="1"/>
</dbReference>
<feature type="repeat" description="LDL-receptor class B" evidence="16">
    <location>
        <begin position="2957"/>
        <end position="3000"/>
    </location>
</feature>
<keyword evidence="19" id="KW-1185">Reference proteome</keyword>
<feature type="domain" description="EGF-like" evidence="17">
    <location>
        <begin position="2739"/>
        <end position="2778"/>
    </location>
</feature>
<feature type="disulfide bond" evidence="15">
    <location>
        <begin position="821"/>
        <end position="833"/>
    </location>
</feature>
<evidence type="ECO:0000256" key="10">
    <source>
        <dbReference type="ARBA" id="ARBA00023136"/>
    </source>
</evidence>
<dbReference type="FunFam" id="4.10.400.10:FF:000034">
    <property type="entry name" value="Low-density lipoprotein receptor-related protein 2"/>
    <property type="match status" value="1"/>
</dbReference>
<dbReference type="PROSITE" id="PS50026">
    <property type="entry name" value="EGF_3"/>
    <property type="match status" value="1"/>
</dbReference>
<feature type="disulfide bond" evidence="15">
    <location>
        <begin position="3317"/>
        <end position="3335"/>
    </location>
</feature>
<feature type="repeat" description="LDL-receptor class B" evidence="16">
    <location>
        <begin position="1888"/>
        <end position="1930"/>
    </location>
</feature>
<feature type="repeat" description="LDL-receptor class B" evidence="16">
    <location>
        <begin position="2198"/>
        <end position="2240"/>
    </location>
</feature>
<dbReference type="PROSITE" id="PS50068">
    <property type="entry name" value="LDLRA_2"/>
    <property type="match status" value="25"/>
</dbReference>
<feature type="disulfide bond" evidence="15">
    <location>
        <begin position="2723"/>
        <end position="2738"/>
    </location>
</feature>
<keyword evidence="10" id="KW-0472">Membrane</keyword>
<evidence type="ECO:0000256" key="4">
    <source>
        <dbReference type="ARBA" id="ARBA00022583"/>
    </source>
</evidence>
<feature type="disulfide bond" evidence="15">
    <location>
        <begin position="2332"/>
        <end position="2344"/>
    </location>
</feature>
<dbReference type="InterPro" id="IPR049883">
    <property type="entry name" value="NOTCH1_EGF-like"/>
</dbReference>
<evidence type="ECO:0000256" key="9">
    <source>
        <dbReference type="ARBA" id="ARBA00022989"/>
    </source>
</evidence>
<feature type="disulfide bond" evidence="15">
    <location>
        <begin position="3203"/>
        <end position="3218"/>
    </location>
</feature>
<dbReference type="SUPFAM" id="SSF57184">
    <property type="entry name" value="Growth factor receptor domain"/>
    <property type="match status" value="2"/>
</dbReference>
<dbReference type="FunFam" id="2.10.25.10:FF:000009">
    <property type="entry name" value="Low-density lipoprotein receptor isoform 1"/>
    <property type="match status" value="2"/>
</dbReference>
<feature type="disulfide bond" evidence="15">
    <location>
        <begin position="828"/>
        <end position="846"/>
    </location>
</feature>
<feature type="repeat" description="LDL-receptor class B" evidence="16">
    <location>
        <begin position="2914"/>
        <end position="2956"/>
    </location>
</feature>
<feature type="disulfide bond" evidence="15">
    <location>
        <begin position="3501"/>
        <end position="3516"/>
    </location>
</feature>
<dbReference type="InterPro" id="IPR009030">
    <property type="entry name" value="Growth_fac_rcpt_cys_sf"/>
</dbReference>
<dbReference type="SUPFAM" id="SSF57424">
    <property type="entry name" value="LDL receptor-like module"/>
    <property type="match status" value="20"/>
</dbReference>
<keyword evidence="2" id="KW-1003">Cell membrane</keyword>
<dbReference type="Gene3D" id="2.120.10.30">
    <property type="entry name" value="TolB, C-terminal domain"/>
    <property type="match status" value="7"/>
</dbReference>
<dbReference type="SMART" id="SM00135">
    <property type="entry name" value="LY"/>
    <property type="match status" value="32"/>
</dbReference>
<feature type="disulfide bond" evidence="15">
    <location>
        <begin position="2507"/>
        <end position="2525"/>
    </location>
</feature>
<keyword evidence="5" id="KW-0812">Transmembrane</keyword>
<evidence type="ECO:0000256" key="11">
    <source>
        <dbReference type="ARBA" id="ARBA00023157"/>
    </source>
</evidence>
<dbReference type="SMART" id="SM00192">
    <property type="entry name" value="LDLa"/>
    <property type="match status" value="25"/>
</dbReference>
<feature type="disulfide bond" evidence="15">
    <location>
        <begin position="759"/>
        <end position="774"/>
    </location>
</feature>
<dbReference type="InterPro" id="IPR018097">
    <property type="entry name" value="EGF_Ca-bd_CS"/>
</dbReference>
<dbReference type="CDD" id="cd00112">
    <property type="entry name" value="LDLa"/>
    <property type="match status" value="21"/>
</dbReference>
<feature type="disulfide bond" evidence="15">
    <location>
        <begin position="879"/>
        <end position="894"/>
    </location>
</feature>
<dbReference type="SMART" id="SM00179">
    <property type="entry name" value="EGF_CA"/>
    <property type="match status" value="3"/>
</dbReference>
<dbReference type="SMART" id="SM00181">
    <property type="entry name" value="EGF"/>
    <property type="match status" value="16"/>
</dbReference>
<feature type="disulfide bond" evidence="15">
    <location>
        <begin position="2474"/>
        <end position="2489"/>
    </location>
</feature>
<evidence type="ECO:0000256" key="3">
    <source>
        <dbReference type="ARBA" id="ARBA00022536"/>
    </source>
</evidence>
<feature type="disulfide bond" evidence="15">
    <location>
        <begin position="3247"/>
        <end position="3262"/>
    </location>
</feature>
<dbReference type="InterPro" id="IPR002172">
    <property type="entry name" value="LDrepeatLR_classA_rpt"/>
</dbReference>
<dbReference type="Gene3D" id="2.10.25.10">
    <property type="entry name" value="Laminin"/>
    <property type="match status" value="4"/>
</dbReference>
<feature type="disulfide bond" evidence="15">
    <location>
        <begin position="2373"/>
        <end position="2385"/>
    </location>
</feature>
<evidence type="ECO:0000256" key="5">
    <source>
        <dbReference type="ARBA" id="ARBA00022692"/>
    </source>
</evidence>
<dbReference type="InterPro" id="IPR001881">
    <property type="entry name" value="EGF-like_Ca-bd_dom"/>
</dbReference>
<dbReference type="GO" id="GO:0006897">
    <property type="term" value="P:endocytosis"/>
    <property type="evidence" value="ECO:0007669"/>
    <property type="project" value="UniProtKB-KW"/>
</dbReference>
<feature type="disulfide bond" evidence="15">
    <location>
        <begin position="3452"/>
        <end position="3464"/>
    </location>
</feature>
<evidence type="ECO:0000313" key="18">
    <source>
        <dbReference type="EMBL" id="CAH1393044.1"/>
    </source>
</evidence>
<feature type="disulfide bond" evidence="15">
    <location>
        <begin position="840"/>
        <end position="855"/>
    </location>
</feature>
<evidence type="ECO:0000259" key="17">
    <source>
        <dbReference type="PROSITE" id="PS50026"/>
    </source>
</evidence>
<feature type="disulfide bond" evidence="15">
    <location>
        <begin position="921"/>
        <end position="936"/>
    </location>
</feature>
<evidence type="ECO:0000256" key="7">
    <source>
        <dbReference type="ARBA" id="ARBA00022737"/>
    </source>
</evidence>
<feature type="disulfide bond" evidence="15">
    <location>
        <begin position="2428"/>
        <end position="2443"/>
    </location>
</feature>
<dbReference type="Gene3D" id="4.10.400.10">
    <property type="entry name" value="Low-density Lipoprotein Receptor"/>
    <property type="match status" value="22"/>
</dbReference>
<feature type="disulfide bond" evidence="15">
    <location>
        <begin position="2711"/>
        <end position="2729"/>
    </location>
</feature>
<keyword evidence="9" id="KW-1133">Transmembrane helix</keyword>
<dbReference type="InterPro" id="IPR011042">
    <property type="entry name" value="6-blade_b-propeller_TolB-like"/>
</dbReference>
<dbReference type="PROSITE" id="PS01186">
    <property type="entry name" value="EGF_2"/>
    <property type="match status" value="3"/>
</dbReference>
<dbReference type="SUPFAM" id="SSF63825">
    <property type="entry name" value="YWTD domain"/>
    <property type="match status" value="7"/>
</dbReference>
<dbReference type="InterPro" id="IPR051221">
    <property type="entry name" value="LDLR-related"/>
</dbReference>
<dbReference type="SUPFAM" id="SSF57196">
    <property type="entry name" value="EGF/Laminin"/>
    <property type="match status" value="3"/>
</dbReference>
<dbReference type="PROSITE" id="PS00010">
    <property type="entry name" value="ASX_HYDROXYL"/>
    <property type="match status" value="2"/>
</dbReference>
<feature type="disulfide bond" evidence="15">
    <location>
        <begin position="2558"/>
        <end position="2573"/>
    </location>
</feature>
<evidence type="ECO:0000313" key="19">
    <source>
        <dbReference type="Proteomes" id="UP001152798"/>
    </source>
</evidence>
<feature type="repeat" description="LDL-receptor class B" evidence="16">
    <location>
        <begin position="244"/>
        <end position="287"/>
    </location>
</feature>
<evidence type="ECO:0000256" key="13">
    <source>
        <dbReference type="ARBA" id="ARBA00023180"/>
    </source>
</evidence>
<feature type="repeat" description="LDL-receptor class B" evidence="16">
    <location>
        <begin position="1427"/>
        <end position="1469"/>
    </location>
</feature>
<evidence type="ECO:0000256" key="15">
    <source>
        <dbReference type="PROSITE-ProRule" id="PRU00124"/>
    </source>
</evidence>
<gene>
    <name evidence="18" type="ORF">NEZAVI_LOCUS3771</name>
</gene>
<dbReference type="Gene3D" id="4.10.1220.10">
    <property type="entry name" value="EGF-type module"/>
    <property type="match status" value="2"/>
</dbReference>
<dbReference type="GO" id="GO:0043235">
    <property type="term" value="C:receptor complex"/>
    <property type="evidence" value="ECO:0007669"/>
    <property type="project" value="TreeGrafter"/>
</dbReference>
<evidence type="ECO:0000256" key="12">
    <source>
        <dbReference type="ARBA" id="ARBA00023170"/>
    </source>
</evidence>
<dbReference type="InterPro" id="IPR000742">
    <property type="entry name" value="EGF"/>
</dbReference>
<dbReference type="FunFam" id="4.10.400.10:FF:000007">
    <property type="entry name" value="Low density lipoprotein receptor-related protein 1"/>
    <property type="match status" value="1"/>
</dbReference>
<dbReference type="CDD" id="cd00054">
    <property type="entry name" value="EGF_CA"/>
    <property type="match status" value="3"/>
</dbReference>
<feature type="disulfide bond" evidence="15">
    <location>
        <begin position="2380"/>
        <end position="2398"/>
    </location>
</feature>
<feature type="repeat" description="LDL-receptor class B" evidence="16">
    <location>
        <begin position="2153"/>
        <end position="2197"/>
    </location>
</feature>
<keyword evidence="12" id="KW-0675">Receptor</keyword>
<feature type="disulfide bond" evidence="15">
    <location>
        <begin position="3184"/>
        <end position="3196"/>
    </location>
</feature>
<feature type="disulfide bond" evidence="15">
    <location>
        <begin position="2392"/>
        <end position="2407"/>
    </location>
</feature>
<evidence type="ECO:0000256" key="14">
    <source>
        <dbReference type="PROSITE-ProRule" id="PRU00076"/>
    </source>
</evidence>
<keyword evidence="13" id="KW-0325">Glycoprotein</keyword>
<feature type="repeat" description="LDL-receptor class B" evidence="16">
    <location>
        <begin position="1800"/>
        <end position="1842"/>
    </location>
</feature>
<keyword evidence="8" id="KW-0106">Calcium</keyword>
<feature type="disulfide bond" evidence="15">
    <location>
        <begin position="3459"/>
        <end position="3477"/>
    </location>
</feature>
<dbReference type="PROSITE" id="PS01187">
    <property type="entry name" value="EGF_CA"/>
    <property type="match status" value="2"/>
</dbReference>
<dbReference type="GO" id="GO:0005041">
    <property type="term" value="F:low-density lipoprotein particle receptor activity"/>
    <property type="evidence" value="ECO:0007669"/>
    <property type="project" value="TreeGrafter"/>
</dbReference>
<feature type="disulfide bond" evidence="15">
    <location>
        <begin position="3471"/>
        <end position="3486"/>
    </location>
</feature>
<feature type="repeat" description="LDL-receptor class B" evidence="16">
    <location>
        <begin position="199"/>
        <end position="243"/>
    </location>
</feature>
<keyword evidence="4" id="KW-0254">Endocytosis</keyword>
<dbReference type="GO" id="GO:0005886">
    <property type="term" value="C:plasma membrane"/>
    <property type="evidence" value="ECO:0007669"/>
    <property type="project" value="UniProtKB-SubCell"/>
</dbReference>
<feature type="disulfide bond" evidence="15">
    <location>
        <begin position="909"/>
        <end position="927"/>
    </location>
</feature>
<feature type="disulfide bond" evidence="15">
    <location>
        <begin position="2409"/>
        <end position="2421"/>
    </location>
</feature>
<feature type="disulfide bond" evidence="15">
    <location>
        <begin position="2618"/>
        <end position="2630"/>
    </location>
</feature>
<reference evidence="18" key="1">
    <citation type="submission" date="2022-01" db="EMBL/GenBank/DDBJ databases">
        <authorList>
            <person name="King R."/>
        </authorList>
    </citation>
    <scope>NUCLEOTIDE SEQUENCE</scope>
</reference>
<feature type="disulfide bond" evidence="15">
    <location>
        <begin position="2416"/>
        <end position="2434"/>
    </location>
</feature>
<evidence type="ECO:0000256" key="1">
    <source>
        <dbReference type="ARBA" id="ARBA00004251"/>
    </source>
</evidence>
<comment type="caution">
    <text evidence="14">Lacks conserved residue(s) required for the propagation of feature annotation.</text>
</comment>
<dbReference type="FunFam" id="4.10.400.10:FF:000065">
    <property type="entry name" value="Transmembrane protease serine 7"/>
    <property type="match status" value="1"/>
</dbReference>
<dbReference type="FunFam" id="2.120.10.30:FF:000035">
    <property type="entry name" value="Low-density lipoprotein receptor-related protein 2"/>
    <property type="match status" value="1"/>
</dbReference>
<dbReference type="FunFam" id="4.10.400.10:FF:000113">
    <property type="entry name" value="Low-density lipoprotein receptor-related protein 8"/>
    <property type="match status" value="1"/>
</dbReference>
<dbReference type="OrthoDB" id="21182at2759"/>
<keyword evidence="3 14" id="KW-0245">EGF-like domain</keyword>
<feature type="repeat" description="LDL-receptor class B" evidence="16">
    <location>
        <begin position="1155"/>
        <end position="1197"/>
    </location>
</feature>
<feature type="disulfide bond" evidence="15">
    <location>
        <begin position="2500"/>
        <end position="2512"/>
    </location>
</feature>
<feature type="repeat" description="LDL-receptor class B" evidence="16">
    <location>
        <begin position="1750"/>
        <end position="1791"/>
    </location>
</feature>
<dbReference type="InterPro" id="IPR000152">
    <property type="entry name" value="EGF-type_Asp/Asn_hydroxyl_site"/>
</dbReference>
<dbReference type="PRINTS" id="PR00261">
    <property type="entry name" value="LDLRECEPTOR"/>
</dbReference>
<dbReference type="FunFam" id="2.120.10.30:FF:000132">
    <property type="entry name" value="Uncharacterized protein"/>
    <property type="match status" value="1"/>
</dbReference>
<feature type="disulfide bond" evidence="15">
    <location>
        <begin position="740"/>
        <end position="752"/>
    </location>
</feature>
<dbReference type="PROSITE" id="PS01209">
    <property type="entry name" value="LDLRA_1"/>
    <property type="match status" value="8"/>
</dbReference>
<dbReference type="InterPro" id="IPR000033">
    <property type="entry name" value="LDLR_classB_rpt"/>
</dbReference>
<accession>A0A9P0GZ38</accession>
<dbReference type="EMBL" id="OV725078">
    <property type="protein sequence ID" value="CAH1393044.1"/>
    <property type="molecule type" value="Genomic_DNA"/>
</dbReference>
<sequence length="3572" mass="399633">MGARCYCPHGQQPAQDHSEQCTDSDECKIDGSCDQLCENIHGSYNCSCVSGYKLVNMTRCMAINFPSTEQPTLIFSTASDIRRSQLSGDPASPTPVLSQNGSLALTVDHRTRSVYYITSEGLLKTVHLDGTSSKTIAGPSFTLKSVTHVALDWISGNWYFLDDSRELIFVCNSNMKHCVIVIDVSLSKPRGITLDPTKGYMFYTKWGMSKPRLERANLDGTDQKTLVDQKIVYPYGLTVDFPLQHVYWVDTYLDYIDRVDYDGNNRKTIKKGYPVQNLFDVTLFENNLFATSWRKYCIIRVNKFDPGDFEILHNYSRPFSIQVFHRQRQPEVTHPCKISNGGCQHICIPAWKNYVAVANCLCEAGYRLVGKSKCIAHDTSEFLLYAKSQSGMIKGIPLSPRSRREEVIPPIMDLIRPSSISYDVKTQTIYFADHVKIGRQRLDGTKSETILEVNHPEGIVVDWLGRNIYWTQEGRISVASLSQPRLVKTLINDPDMQFKSICLHESQALMFWSMWKSRHGQEGRIEYAYMDGQNRKVFLNKDITWPSGLTVDTMRGRLYFCDSFRDTIESVDIFGGPESRKVILSGEALAHPFGLAYFSNTLFWSDFQLGKIQSYDLSNKTTKLLGHENPPLHEVRVYDKSSQMGISGCSNLTCPHLCLLNNYTKGSCYCADGFSGVGNGNCTPIMNHSPPSACRNNQWQCLSGLFKCINKAYLCDGESDCSDGSDEVGNISGPCYRKLCPEDMFQCDNYRCLELRWICDGEADCSDRKDEENCNLGCEPPLFTCAITKRCIPESYVCDSDFDCGHEDTSDEPQNCTRADCSPTEFMCANSRCISMNYVCDGDDDCRDGSDEKNCLQCDKNSKMYCSVTETCIEPSKLCNGAKDCPDGRDELNCTSIDSDPYCLNGFLCINGTCLSKEVKCNNVKECIDGTDELGCNNTWTVDCPDPKRTCDNGSVCLELFKLCDGRNDCQDGYDESLLCGEDQCAMITDCTFCQNTPEGHICYCPDGQYFHEDTKMCKKDRPCSEWGTCSQRCLEVHRKPKCYCIEGYILEPDGFSCKSNDSATPYVIFSNRHELRSVDLHSLSVRPLISSLKNTIALDFLHDPKGADIIFWTDIIDNKIYKGSLISGTIGNIEVVVETGLSTAEGLAVDWIGYNLYWVESSLDQIEVARLDGKYRRTLIAGEMESPRAIALDPRKGLLFWTDWDANAPRIESCSMAGYGRKVVVYIDHIGNGAWPNGLTLDYVLERIYWIDARSDSIHTTTYAGTDHHEVLKGHEMTSHPFAITLFENYVFWTDWRSSSVIRANKWTGSQVTVLQRTLSQPFDIKILHPSRQPRGVANLCGINNGNCSHLCLLDFNSIYKCDCPHVMKLADDKKTCVENNLVMLFSRANEIRGVDLSEPYYHTIPTISIPQVQAPVQLDFLAKNRSIYWADSEANVIRRTNLSGGTPESIIDTGIDHPTGFAIDWISENMFLSSVGTNRNKILACTLNGEFITTVYTTEDHSSASIWEDYQIRSLAVDPLRGKLYWAQKENTNTYLKSSDMSGHNVQAFLSSDHNHDLIDTTSLTVDTDKNRLYWVNVKSKTIQFYDMHLRKLTKLPLREDAAPLCATLFNDLLYYAAQDTLAIYSIDKSSGSNSTLIRNNTGIVMSLKIYNPSSQNGTNACAINRGNCSHLCFPISTSERVCACAAGYTKDSEDSTKCHGINELIIYSINWEMRGLSLAENDTGDQVLGPISRVSMADSIDYDAANDYIYWADGDHGTITRVHRDGTGREVVIGHHEPVDSLPVDWLTGLAVDWVSGNIYWADPKLNVIEVAKLNGSHRYVVVHSGLETVHSLAVDPVAGLLFWSDNAKPPWIAASGLDGSNIHHIFNLTEGSVVNDITLDYDSRKVYWCNSGSGTISRINYDGTTLEMILSDGLRSPFAVTYFNSSIYWIDLVEEKGSIKKYNFNRNMTSILASGLGDSLKDMTVFSMSRQKGTNPCAKHTCPALCLFNGSSPICVCPHGYVSEDRTKCLDYDIFLMYSKVIKIESIHITDANNANAPFPTIQDTNLMRNAIGLAYDYERKTLFYSDIQRGSINAVHFNGTNHRVIIERQGSVEGITYGPVENALYWTCNNAATIYKADLSNISAGPLTIVKLTSSDKPRGIAVDPCDSRLYWTNWNSANPSIQRSFTSGYGLESIITTDIRMPNAITLDHGAQKLYWGDARLDKIERAEYDGTNRIVLSKATPQHPFDMAVYGEFIFWTDWIQHSVMRANKYTGEEVVWLRRDVPRPMGIIAVANTSYDCFYNPCRVLNGECEDICHLDSRGVKQCSCHPGRILVDGKRCINITMDCSPKQFTCSEGSCIPHVLTCDGIRHCPDGSDENISYCVTRNCLEKEMRCYSGHCIDRSKICDGVEDCSSGEDEKDCPCPDSRFKCKSGECIRMMFRCDRDQDCKDASDEMGCPIKECSQFYGAGGPFIPCNTTSACILPSWICDGQNDCLDNSDEHNCTHHQTTVGPVCSSDRFMCASGQCIKQSWVCDGEDDCQDGTDEKNCTRVCGPEQFKCNSSVECIPLTNRCNGVLDCTDRSDELDCGSVCTGFPCGSLCISKRLLCDGENDCPDGADESIVTCLDKTGFSCSSTQIKCANHKCIEKEYYCDGDDDCGDNSDEPKTCSSNAEPCSENKIHCADGQCISKVELCSGKNKCINESHEAIFDKECKDYSCEENGLFRCQNHICISMDLTCDGINDCSDFSDEELCNINECDSATNPCQHICTDLPVGFKCSCLPGFYLHDGTRCGDIDECNDVNTSRPCSQKCINRIGSYECSCYNGYEIKPDKRTCKLNSTDKVQLIFANKYYIRRVDSTGHSTTPILVSNLTNAVALDYDWLDGCFYWSDVTALRASINRLCPSDTQIQTLHSSNLDNPDGLAVDWVGRNLYWCDKESDTIEVSKLDGSYRKILIKTGLSEPRAIALLPQEGYLFWSDWSENPHIGKAGMDGSQQRYIIQEGLGWPNALTIDYDDQLIFWADAREDYIACADLEGKNRRIILSRSKIPSLSLHHVFAIAVFEDSIYWTDWETKSIEKCDKYGFPGNGTGCKRLVNMIHRPMDLRIYHPLRQVKLKKNPCAHGGGCDTLCLLKPGGGRTCDCPENYYIGGDQHKCVSNCTNAQFECKSTYRCIPFWWKCDTQNDCGDFSDEPDDCPTFKCVPGQHMCNSGKCIHPGQVCNGEDDCGDNSDEKNCEKYPCLNSQFKCVGNNTVKDKCILRQKQCDGRLDCPLGQDEDNCQEVTCSPDHSHHQIQCSLDSNLDTKPYKLPFTLDELQQSIRTSRSKSPGPDQFQCGGRKCIPQVWICDGSEDCPDGSDEKQIMCANRTCPTDLLACSSDDFLVRIQLTPTVFGSMPILLALLPATRDIYRPPGQDPPCSVESRVTLGGSSPRMNGLGRRCIPQSWVCDGVADCPDGFDEPKSCADTAYTCEPTYFKCQNNKCIPGRWKCDYEDDCHDNSDEINCNPRNCSESEFMKWRCDGDVDCLDGSDEEGCNKTCSNGDIFCSGHCLPSAWRCDAHEDCPDGQDEEDCASFVCPPSRFRYEKAGMVR</sequence>
<feature type="disulfide bond" evidence="15">
    <location>
        <begin position="2660"/>
        <end position="2672"/>
    </location>
</feature>
<feature type="repeat" description="LDL-receptor class B" evidence="16">
    <location>
        <begin position="508"/>
        <end position="555"/>
    </location>
</feature>
<name>A0A9P0GZ38_NEZVI</name>
<dbReference type="PROSITE" id="PS51120">
    <property type="entry name" value="LDLRB"/>
    <property type="match status" value="13"/>
</dbReference>
<keyword evidence="6" id="KW-0732">Signal</keyword>
<feature type="disulfide bond" evidence="15">
    <location>
        <begin position="2625"/>
        <end position="2643"/>
    </location>
</feature>
<evidence type="ECO:0000256" key="2">
    <source>
        <dbReference type="ARBA" id="ARBA00022475"/>
    </source>
</evidence>
<evidence type="ECO:0000256" key="16">
    <source>
        <dbReference type="PROSITE-ProRule" id="PRU00461"/>
    </source>
</evidence>
<feature type="disulfide bond" evidence="15">
    <location>
        <begin position="3538"/>
        <end position="3553"/>
    </location>
</feature>
<feature type="disulfide bond" evidence="15">
    <location>
        <begin position="747"/>
        <end position="765"/>
    </location>
</feature>
<dbReference type="GO" id="GO:0005509">
    <property type="term" value="F:calcium ion binding"/>
    <property type="evidence" value="ECO:0007669"/>
    <property type="project" value="InterPro"/>
</dbReference>
<keyword evidence="7" id="KW-0677">Repeat</keyword>
<protein>
    <recommendedName>
        <fullName evidence="17">EGF-like domain-containing protein</fullName>
    </recommendedName>
</protein>
<feature type="repeat" description="LDL-receptor class B" evidence="16">
    <location>
        <begin position="1247"/>
        <end position="1291"/>
    </location>
</feature>
<dbReference type="Pfam" id="PF00057">
    <property type="entry name" value="Ldl_recept_a"/>
    <property type="match status" value="19"/>
</dbReference>
<proteinExistence type="predicted"/>
<organism evidence="18 19">
    <name type="scientific">Nezara viridula</name>
    <name type="common">Southern green stink bug</name>
    <name type="synonym">Cimex viridulus</name>
    <dbReference type="NCBI Taxonomy" id="85310"/>
    <lineage>
        <taxon>Eukaryota</taxon>
        <taxon>Metazoa</taxon>
        <taxon>Ecdysozoa</taxon>
        <taxon>Arthropoda</taxon>
        <taxon>Hexapoda</taxon>
        <taxon>Insecta</taxon>
        <taxon>Pterygota</taxon>
        <taxon>Neoptera</taxon>
        <taxon>Paraneoptera</taxon>
        <taxon>Hemiptera</taxon>
        <taxon>Heteroptera</taxon>
        <taxon>Panheteroptera</taxon>
        <taxon>Pentatomomorpha</taxon>
        <taxon>Pentatomoidea</taxon>
        <taxon>Pentatomidae</taxon>
        <taxon>Pentatominae</taxon>
        <taxon>Nezara</taxon>
    </lineage>
</organism>